<dbReference type="RefSeq" id="WP_131938687.1">
    <property type="nucleotide sequence ID" value="NZ_BAAAMX010000005.1"/>
</dbReference>
<keyword evidence="1" id="KW-0472">Membrane</keyword>
<keyword evidence="3" id="KW-1185">Reference proteome</keyword>
<dbReference type="Proteomes" id="UP000295431">
    <property type="component" value="Unassembled WGS sequence"/>
</dbReference>
<evidence type="ECO:0000313" key="3">
    <source>
        <dbReference type="Proteomes" id="UP000295431"/>
    </source>
</evidence>
<dbReference type="AlphaFoldDB" id="A0A4R4P4J1"/>
<keyword evidence="1" id="KW-0812">Transmembrane</keyword>
<feature type="transmembrane region" description="Helical" evidence="1">
    <location>
        <begin position="44"/>
        <end position="64"/>
    </location>
</feature>
<name>A0A4R4P4J1_9ACTN</name>
<sequence length="367" mass="39544">MNDDRMIRALLLEDPPSAEVVAEGRRRMRAGGPAARRPVGRRPVFGLAGVAAAMALAAGFATVLTGGGTDGEAPRTDPNARRVLLAAAEHAMNEPAGRYWHVVSEEGNVYRVGGADGYSVVAADTWDRWKARSGADPDVEYAKVAPGAKPLTPKDAAAWTKAGSPQSMRVWADGHWLTLTTKDLGKAGWEKQVATPEQKKAALGRHDPADIRKKCAANADRASECEFQMLTPEQRIERFGEEPERYKTLMLGDPDGTAAVDYLWKGLRLITLNPVPPRARSVVFRAMADVPGVKAIGEVEDAEGRTGIGLAMRDAATETRVVLDPGTYRLMGFEVIAVDVPRRQPGDVLSYTTIASAGWSDEKPHQG</sequence>
<organism evidence="2 3">
    <name type="scientific">Actinomadura bangladeshensis</name>
    <dbReference type="NCBI Taxonomy" id="453573"/>
    <lineage>
        <taxon>Bacteria</taxon>
        <taxon>Bacillati</taxon>
        <taxon>Actinomycetota</taxon>
        <taxon>Actinomycetes</taxon>
        <taxon>Streptosporangiales</taxon>
        <taxon>Thermomonosporaceae</taxon>
        <taxon>Actinomadura</taxon>
    </lineage>
</organism>
<keyword evidence="1" id="KW-1133">Transmembrane helix</keyword>
<accession>A0A4R4P4J1</accession>
<proteinExistence type="predicted"/>
<reference evidence="2 3" key="1">
    <citation type="submission" date="2019-03" db="EMBL/GenBank/DDBJ databases">
        <title>Draft genome sequences of novel Actinobacteria.</title>
        <authorList>
            <person name="Sahin N."/>
            <person name="Ay H."/>
            <person name="Saygin H."/>
        </authorList>
    </citation>
    <scope>NUCLEOTIDE SEQUENCE [LARGE SCALE GENOMIC DNA]</scope>
    <source>
        <strain evidence="2 3">DSM 45347</strain>
    </source>
</reference>
<evidence type="ECO:0000313" key="2">
    <source>
        <dbReference type="EMBL" id="TDC17311.1"/>
    </source>
</evidence>
<gene>
    <name evidence="2" type="ORF">E1284_09720</name>
</gene>
<dbReference type="EMBL" id="SMJW01000035">
    <property type="protein sequence ID" value="TDC17311.1"/>
    <property type="molecule type" value="Genomic_DNA"/>
</dbReference>
<protein>
    <recommendedName>
        <fullName evidence="4">CU044_5270 family protein</fullName>
    </recommendedName>
</protein>
<evidence type="ECO:0008006" key="4">
    <source>
        <dbReference type="Google" id="ProtNLM"/>
    </source>
</evidence>
<evidence type="ECO:0000256" key="1">
    <source>
        <dbReference type="SAM" id="Phobius"/>
    </source>
</evidence>
<comment type="caution">
    <text evidence="2">The sequence shown here is derived from an EMBL/GenBank/DDBJ whole genome shotgun (WGS) entry which is preliminary data.</text>
</comment>
<dbReference type="OrthoDB" id="3461799at2"/>